<dbReference type="InterPro" id="IPR001932">
    <property type="entry name" value="PPM-type_phosphatase-like_dom"/>
</dbReference>
<evidence type="ECO:0000313" key="2">
    <source>
        <dbReference type="EMBL" id="ADL51621.1"/>
    </source>
</evidence>
<sequence>MMVFMLSDVGNTREINEDFVCHYEDDRIRIYVIADGMGGHNAGDVAAKLASEAVVSYVKEAADITDPIYLLQSAFKFANDEVFNASVSSEKLNGMGTTLTVVFIYREVIHVGHVGDSSCFAIKGEKIKKITKDHSFVQYLIDTGSITKEQAKSHPRKNLITRAIGTKEELIVDTYQLPISLAEYIVLSTDGLTNYIDEEEICDLVVNNSIEDACTQMINISKERGGKDNITVLIVGGMS</sequence>
<dbReference type="SMART" id="SM00331">
    <property type="entry name" value="PP2C_SIG"/>
    <property type="match status" value="1"/>
</dbReference>
<dbReference type="PROSITE" id="PS51746">
    <property type="entry name" value="PPM_2"/>
    <property type="match status" value="1"/>
</dbReference>
<gene>
    <name evidence="2" type="ordered locus">Clocel_1877</name>
</gene>
<dbReference type="PANTHER" id="PTHR13832:SF860">
    <property type="entry name" value="PROTEIN PHOSPHATASE PHPP"/>
    <property type="match status" value="1"/>
</dbReference>
<proteinExistence type="predicted"/>
<dbReference type="Pfam" id="PF13672">
    <property type="entry name" value="PP2C_2"/>
    <property type="match status" value="1"/>
</dbReference>
<dbReference type="eggNOG" id="COG0631">
    <property type="taxonomic scope" value="Bacteria"/>
</dbReference>
<dbReference type="InterPro" id="IPR036457">
    <property type="entry name" value="PPM-type-like_dom_sf"/>
</dbReference>
<dbReference type="Proteomes" id="UP000002730">
    <property type="component" value="Chromosome"/>
</dbReference>
<keyword evidence="3" id="KW-1185">Reference proteome</keyword>
<dbReference type="GO" id="GO:0004722">
    <property type="term" value="F:protein serine/threonine phosphatase activity"/>
    <property type="evidence" value="ECO:0007669"/>
    <property type="project" value="InterPro"/>
</dbReference>
<dbReference type="RefSeq" id="WP_013291702.1">
    <property type="nucleotide sequence ID" value="NC_014393.1"/>
</dbReference>
<dbReference type="SMART" id="SM00332">
    <property type="entry name" value="PP2Cc"/>
    <property type="match status" value="1"/>
</dbReference>
<dbReference type="AlphaFoldDB" id="D9SLA5"/>
<feature type="domain" description="PPM-type phosphatase" evidence="1">
    <location>
        <begin position="2"/>
        <end position="237"/>
    </location>
</feature>
<dbReference type="SUPFAM" id="SSF81606">
    <property type="entry name" value="PP2C-like"/>
    <property type="match status" value="1"/>
</dbReference>
<accession>D9SLA5</accession>
<dbReference type="CDD" id="cd00143">
    <property type="entry name" value="PP2Cc"/>
    <property type="match status" value="1"/>
</dbReference>
<protein>
    <submittedName>
        <fullName evidence="2">Protein serine/threonine phosphatase</fullName>
    </submittedName>
</protein>
<dbReference type="STRING" id="573061.Clocel_1877"/>
<dbReference type="InterPro" id="IPR015655">
    <property type="entry name" value="PP2C"/>
</dbReference>
<organism evidence="2 3">
    <name type="scientific">Clostridium cellulovorans (strain ATCC 35296 / DSM 3052 / OCM 3 / 743B)</name>
    <dbReference type="NCBI Taxonomy" id="573061"/>
    <lineage>
        <taxon>Bacteria</taxon>
        <taxon>Bacillati</taxon>
        <taxon>Bacillota</taxon>
        <taxon>Clostridia</taxon>
        <taxon>Eubacteriales</taxon>
        <taxon>Clostridiaceae</taxon>
        <taxon>Clostridium</taxon>
    </lineage>
</organism>
<dbReference type="EMBL" id="CP002160">
    <property type="protein sequence ID" value="ADL51621.1"/>
    <property type="molecule type" value="Genomic_DNA"/>
</dbReference>
<dbReference type="NCBIfam" id="NF033484">
    <property type="entry name" value="Stp1_PP2C_phos"/>
    <property type="match status" value="1"/>
</dbReference>
<dbReference type="Gene3D" id="3.60.40.10">
    <property type="entry name" value="PPM-type phosphatase domain"/>
    <property type="match status" value="1"/>
</dbReference>
<evidence type="ECO:0000259" key="1">
    <source>
        <dbReference type="PROSITE" id="PS51746"/>
    </source>
</evidence>
<dbReference type="PANTHER" id="PTHR13832">
    <property type="entry name" value="PROTEIN PHOSPHATASE 2C"/>
    <property type="match status" value="1"/>
</dbReference>
<reference evidence="2 3" key="1">
    <citation type="submission" date="2010-08" db="EMBL/GenBank/DDBJ databases">
        <title>Complete sequence of Clostridium cellulovorans 743B.</title>
        <authorList>
            <consortium name="US DOE Joint Genome Institute"/>
            <person name="Lucas S."/>
            <person name="Copeland A."/>
            <person name="Lapidus A."/>
            <person name="Cheng J.-F."/>
            <person name="Bruce D."/>
            <person name="Goodwin L."/>
            <person name="Pitluck S."/>
            <person name="Chertkov O."/>
            <person name="Detter J.C."/>
            <person name="Han C."/>
            <person name="Tapia R."/>
            <person name="Land M."/>
            <person name="Hauser L."/>
            <person name="Chang Y.-J."/>
            <person name="Jeffries C."/>
            <person name="Kyrpides N."/>
            <person name="Ivanova N."/>
            <person name="Mikhailova N."/>
            <person name="Hemme C.L."/>
            <person name="Woyke T."/>
        </authorList>
    </citation>
    <scope>NUCLEOTIDE SEQUENCE [LARGE SCALE GENOMIC DNA]</scope>
    <source>
        <strain evidence="3">ATCC 35296 / DSM 3052 / OCM 3 / 743B</strain>
    </source>
</reference>
<name>D9SLA5_CLOC7</name>
<dbReference type="HOGENOM" id="CLU_034545_4_1_9"/>
<dbReference type="KEGG" id="ccb:Clocel_1877"/>
<evidence type="ECO:0000313" key="3">
    <source>
        <dbReference type="Proteomes" id="UP000002730"/>
    </source>
</evidence>